<dbReference type="AlphaFoldDB" id="A0A2W2A6R8"/>
<evidence type="ECO:0000256" key="1">
    <source>
        <dbReference type="ARBA" id="ARBA00022801"/>
    </source>
</evidence>
<evidence type="ECO:0000313" key="5">
    <source>
        <dbReference type="Proteomes" id="UP000248745"/>
    </source>
</evidence>
<keyword evidence="2" id="KW-0732">Signal</keyword>
<dbReference type="Gene3D" id="3.40.50.1820">
    <property type="entry name" value="alpha/beta hydrolase"/>
    <property type="match status" value="1"/>
</dbReference>
<dbReference type="PRINTS" id="PR00111">
    <property type="entry name" value="ABHYDROLASE"/>
</dbReference>
<organism evidence="4 5">
    <name type="scientific">Taibaiella soli</name>
    <dbReference type="NCBI Taxonomy" id="1649169"/>
    <lineage>
        <taxon>Bacteria</taxon>
        <taxon>Pseudomonadati</taxon>
        <taxon>Bacteroidota</taxon>
        <taxon>Chitinophagia</taxon>
        <taxon>Chitinophagales</taxon>
        <taxon>Chitinophagaceae</taxon>
        <taxon>Taibaiella</taxon>
    </lineage>
</organism>
<evidence type="ECO:0000259" key="3">
    <source>
        <dbReference type="Pfam" id="PF00561"/>
    </source>
</evidence>
<dbReference type="RefSeq" id="WP_111000976.1">
    <property type="nucleotide sequence ID" value="NZ_QKTW01000028.1"/>
</dbReference>
<feature type="signal peptide" evidence="2">
    <location>
        <begin position="1"/>
        <end position="23"/>
    </location>
</feature>
<reference evidence="4 5" key="1">
    <citation type="submission" date="2018-06" db="EMBL/GenBank/DDBJ databases">
        <title>Mucibacter soli gen. nov., sp. nov., a new member of the family Chitinophagaceae producing mucin.</title>
        <authorList>
            <person name="Kim M.-K."/>
            <person name="Park S."/>
            <person name="Kim T.-S."/>
            <person name="Joung Y."/>
            <person name="Han J.-H."/>
            <person name="Kim S.B."/>
        </authorList>
    </citation>
    <scope>NUCLEOTIDE SEQUENCE [LARGE SCALE GENOMIC DNA]</scope>
    <source>
        <strain evidence="4 5">R1-15</strain>
    </source>
</reference>
<dbReference type="GO" id="GO:0016787">
    <property type="term" value="F:hydrolase activity"/>
    <property type="evidence" value="ECO:0007669"/>
    <property type="project" value="UniProtKB-KW"/>
</dbReference>
<dbReference type="PRINTS" id="PR00412">
    <property type="entry name" value="EPOXHYDRLASE"/>
</dbReference>
<dbReference type="EMBL" id="QKTW01000028">
    <property type="protein sequence ID" value="PZF70961.1"/>
    <property type="molecule type" value="Genomic_DNA"/>
</dbReference>
<dbReference type="PANTHER" id="PTHR43329">
    <property type="entry name" value="EPOXIDE HYDROLASE"/>
    <property type="match status" value="1"/>
</dbReference>
<keyword evidence="1 4" id="KW-0378">Hydrolase</keyword>
<feature type="domain" description="AB hydrolase-1" evidence="3">
    <location>
        <begin position="55"/>
        <end position="288"/>
    </location>
</feature>
<dbReference type="InterPro" id="IPR029058">
    <property type="entry name" value="AB_hydrolase_fold"/>
</dbReference>
<accession>A0A2W2A6R8</accession>
<evidence type="ECO:0000313" key="4">
    <source>
        <dbReference type="EMBL" id="PZF70961.1"/>
    </source>
</evidence>
<keyword evidence="5" id="KW-1185">Reference proteome</keyword>
<dbReference type="Proteomes" id="UP000248745">
    <property type="component" value="Unassembled WGS sequence"/>
</dbReference>
<gene>
    <name evidence="4" type="ORF">DN068_20740</name>
</gene>
<evidence type="ECO:0000256" key="2">
    <source>
        <dbReference type="SAM" id="SignalP"/>
    </source>
</evidence>
<dbReference type="Pfam" id="PF00561">
    <property type="entry name" value="Abhydrolase_1"/>
    <property type="match status" value="1"/>
</dbReference>
<proteinExistence type="predicted"/>
<dbReference type="SUPFAM" id="SSF53474">
    <property type="entry name" value="alpha/beta-Hydrolases"/>
    <property type="match status" value="1"/>
</dbReference>
<name>A0A2W2A6R8_9BACT</name>
<dbReference type="InterPro" id="IPR000639">
    <property type="entry name" value="Epox_hydrolase-like"/>
</dbReference>
<comment type="caution">
    <text evidence="4">The sequence shown here is derived from an EMBL/GenBank/DDBJ whole genome shotgun (WGS) entry which is preliminary data.</text>
</comment>
<dbReference type="OrthoDB" id="9773293at2"/>
<protein>
    <submittedName>
        <fullName evidence="4">Alpha/beta hydrolase</fullName>
    </submittedName>
</protein>
<feature type="chain" id="PRO_5015963088" evidence="2">
    <location>
        <begin position="24"/>
        <end position="305"/>
    </location>
</feature>
<dbReference type="InterPro" id="IPR000073">
    <property type="entry name" value="AB_hydrolase_1"/>
</dbReference>
<sequence length="305" mass="34336">MKQKIVRILFVLLVSFSSLISNAQKPASPPANFKSKIANVNGIKIHYVIGGKGDALVLIHGFGQNWYMWNRLLPELSKHFTVIAPDLRGLGESEKTEGGYDKKTMATDIHELVKQLGYSKASVAGHDIGFMVAYAYAAQYPGDVTKLALVDALLPGIEPVWTSYGQKAWWWNFFSWPAAANVVTGREETFMTSFWPEMEYNKNSFTKEETAEFVRAYSVPGSIKCSFKWFAAFPQDEKDNLELAKNKLNMPVLALAGEYHTASFLEDHVKLVANNVKEVTVTNAKHWLVQEQTEQVKKALLDFFE</sequence>